<reference evidence="9" key="3">
    <citation type="journal article" date="2011" name="PLoS ONE">
        <title>Genome sequence of a mesophilic hydrogenotrophic methanogen Methanocella paludicola, the first cultivated representative of the order Methanocellales.</title>
        <authorList>
            <person name="Sakai S."/>
            <person name="Takaki Y."/>
            <person name="Shimamura S."/>
            <person name="Sekine M."/>
            <person name="Tajima T."/>
            <person name="Kosugi H."/>
            <person name="Ichikawa N."/>
            <person name="Tasumi E."/>
            <person name="Hiraki A.T."/>
            <person name="Shimizu A."/>
            <person name="Kato Y."/>
            <person name="Nishiko R."/>
            <person name="Mori K."/>
            <person name="Fujita N."/>
            <person name="Imachi H."/>
            <person name="Takai K."/>
        </authorList>
    </citation>
    <scope>NUCLEOTIDE SEQUENCE [LARGE SCALE GENOMIC DNA]</scope>
    <source>
        <strain evidence="9">DSM 17711 / JCM 13418 / NBRC 101707 / SANAE</strain>
    </source>
</reference>
<dbReference type="InParanoid" id="D1Z0K9"/>
<dbReference type="InterPro" id="IPR004839">
    <property type="entry name" value="Aminotransferase_I/II_large"/>
</dbReference>
<keyword evidence="6" id="KW-0663">Pyridoxal phosphate</keyword>
<keyword evidence="5" id="KW-0808">Transferase</keyword>
<dbReference type="Gene3D" id="3.90.1150.10">
    <property type="entry name" value="Aspartate Aminotransferase, domain 1"/>
    <property type="match status" value="1"/>
</dbReference>
<dbReference type="FunFam" id="3.40.640.10:FF:000053">
    <property type="entry name" value="Aminotransferase, class I"/>
    <property type="match status" value="1"/>
</dbReference>
<proteinExistence type="inferred from homology"/>
<reference evidence="8 9" key="1">
    <citation type="journal article" date="2007" name="Appl. Environ. Microbiol.">
        <title>Isolation of key methanogens for global methane emission from rice paddy fields: a novel isolate affiliated with the clone cluster rice cluster I.</title>
        <authorList>
            <person name="Sakai S."/>
            <person name="Imachi H."/>
            <person name="Sekiguchi Y."/>
            <person name="Ohashi A."/>
            <person name="Harada H."/>
            <person name="Kamagata Y."/>
        </authorList>
    </citation>
    <scope>NUCLEOTIDE SEQUENCE [LARGE SCALE GENOMIC DNA]</scope>
    <source>
        <strain evidence="9">DSM 17711 / JCM 13418 / NBRC 101707 / SANAE</strain>
    </source>
</reference>
<evidence type="ECO:0000256" key="1">
    <source>
        <dbReference type="ARBA" id="ARBA00001933"/>
    </source>
</evidence>
<dbReference type="EMBL" id="AP011532">
    <property type="protein sequence ID" value="BAI62231.1"/>
    <property type="molecule type" value="Genomic_DNA"/>
</dbReference>
<reference evidence="8 9" key="2">
    <citation type="journal article" date="2008" name="Int. J. Syst. Evol. Microbiol.">
        <title>Methanocella paludicola gen. nov., sp. nov., a methane-producing archaeon, the first isolate of the lineage 'Rice Cluster I', and proposal of the new archaeal order Methanocellales ord. nov.</title>
        <authorList>
            <person name="Sakai S."/>
            <person name="Imachi H."/>
            <person name="Hanada S."/>
            <person name="Ohashi A."/>
            <person name="Harada H."/>
            <person name="Kamagata Y."/>
        </authorList>
    </citation>
    <scope>NUCLEOTIDE SEQUENCE [LARGE SCALE GENOMIC DNA]</scope>
    <source>
        <strain evidence="9">DSM 17711 / JCM 13418 / NBRC 101707 / SANAE</strain>
    </source>
</reference>
<dbReference type="PANTHER" id="PTHR42790:SF19">
    <property type="entry name" value="KYNURENINE_ALPHA-AMINOADIPATE AMINOTRANSFERASE, MITOCHONDRIAL"/>
    <property type="match status" value="1"/>
</dbReference>
<dbReference type="GO" id="GO:1901605">
    <property type="term" value="P:alpha-amino acid metabolic process"/>
    <property type="evidence" value="ECO:0007669"/>
    <property type="project" value="TreeGrafter"/>
</dbReference>
<dbReference type="STRING" id="304371.MCP_2159"/>
<keyword evidence="9" id="KW-1185">Reference proteome</keyword>
<dbReference type="GeneID" id="8682006"/>
<evidence type="ECO:0000256" key="3">
    <source>
        <dbReference type="ARBA" id="ARBA00011738"/>
    </source>
</evidence>
<protein>
    <submittedName>
        <fullName evidence="8">Aminotransferase</fullName>
    </submittedName>
</protein>
<dbReference type="Pfam" id="PF00155">
    <property type="entry name" value="Aminotran_1_2"/>
    <property type="match status" value="1"/>
</dbReference>
<dbReference type="InterPro" id="IPR050859">
    <property type="entry name" value="Class-I_PLP-dep_aminotransf"/>
</dbReference>
<dbReference type="PATRIC" id="fig|304371.9.peg.2201"/>
<evidence type="ECO:0000313" key="9">
    <source>
        <dbReference type="Proteomes" id="UP000001882"/>
    </source>
</evidence>
<evidence type="ECO:0000313" key="8">
    <source>
        <dbReference type="EMBL" id="BAI62231.1"/>
    </source>
</evidence>
<gene>
    <name evidence="8" type="ordered locus">MCP_2159</name>
</gene>
<accession>D1Z0K9</accession>
<name>D1Z0K9_METPS</name>
<dbReference type="eggNOG" id="arCOG00492">
    <property type="taxonomic scope" value="Archaea"/>
</dbReference>
<dbReference type="InterPro" id="IPR015424">
    <property type="entry name" value="PyrdxlP-dep_Trfase"/>
</dbReference>
<dbReference type="CDD" id="cd00609">
    <property type="entry name" value="AAT_like"/>
    <property type="match status" value="1"/>
</dbReference>
<dbReference type="InterPro" id="IPR015421">
    <property type="entry name" value="PyrdxlP-dep_Trfase_major"/>
</dbReference>
<dbReference type="AlphaFoldDB" id="D1Z0K9"/>
<evidence type="ECO:0000256" key="5">
    <source>
        <dbReference type="ARBA" id="ARBA00022679"/>
    </source>
</evidence>
<dbReference type="InterPro" id="IPR015422">
    <property type="entry name" value="PyrdxlP-dep_Trfase_small"/>
</dbReference>
<evidence type="ECO:0000256" key="6">
    <source>
        <dbReference type="ARBA" id="ARBA00022898"/>
    </source>
</evidence>
<dbReference type="GO" id="GO:0030170">
    <property type="term" value="F:pyridoxal phosphate binding"/>
    <property type="evidence" value="ECO:0007669"/>
    <property type="project" value="InterPro"/>
</dbReference>
<dbReference type="Proteomes" id="UP000001882">
    <property type="component" value="Chromosome"/>
</dbReference>
<dbReference type="OrthoDB" id="372018at2157"/>
<dbReference type="KEGG" id="mpd:MCP_2159"/>
<comment type="similarity">
    <text evidence="2">Belongs to the class-I pyridoxal-phosphate-dependent aminotransferase family.</text>
</comment>
<evidence type="ECO:0000256" key="4">
    <source>
        <dbReference type="ARBA" id="ARBA00022576"/>
    </source>
</evidence>
<evidence type="ECO:0000259" key="7">
    <source>
        <dbReference type="Pfam" id="PF00155"/>
    </source>
</evidence>
<comment type="subunit">
    <text evidence="3">Homodimer.</text>
</comment>
<evidence type="ECO:0000256" key="2">
    <source>
        <dbReference type="ARBA" id="ARBA00007441"/>
    </source>
</evidence>
<comment type="cofactor">
    <cofactor evidence="1">
        <name>pyridoxal 5'-phosphate</name>
        <dbReference type="ChEBI" id="CHEBI:597326"/>
    </cofactor>
</comment>
<keyword evidence="4 8" id="KW-0032">Aminotransferase</keyword>
<dbReference type="GO" id="GO:0008483">
    <property type="term" value="F:transaminase activity"/>
    <property type="evidence" value="ECO:0007669"/>
    <property type="project" value="UniProtKB-KW"/>
</dbReference>
<organism evidence="8 9">
    <name type="scientific">Methanocella paludicola (strain DSM 17711 / JCM 13418 / NBRC 101707 / SANAE)</name>
    <dbReference type="NCBI Taxonomy" id="304371"/>
    <lineage>
        <taxon>Archaea</taxon>
        <taxon>Methanobacteriati</taxon>
        <taxon>Methanobacteriota</taxon>
        <taxon>Stenosarchaea group</taxon>
        <taxon>Methanomicrobia</taxon>
        <taxon>Methanocellales</taxon>
        <taxon>Methanocellaceae</taxon>
        <taxon>Methanocella</taxon>
    </lineage>
</organism>
<feature type="domain" description="Aminotransferase class I/classII large" evidence="7">
    <location>
        <begin position="43"/>
        <end position="382"/>
    </location>
</feature>
<dbReference type="SMR" id="D1Z0K9"/>
<dbReference type="RefSeq" id="WP_012900905.1">
    <property type="nucleotide sequence ID" value="NC_013665.1"/>
</dbReference>
<dbReference type="SUPFAM" id="SSF53383">
    <property type="entry name" value="PLP-dependent transferases"/>
    <property type="match status" value="1"/>
</dbReference>
<sequence>MTQQFANRMYTVQRSFVREILKVVDDPSIISFAGGLPNPKSFPVEEVSAAAVKVLKESGESALQYSTTEGYLPLREYIAKRYSKYGIKADASEILITTGSQQGLDLIGKVFLNKGDLVAVERPTYLAAIQSFGMYEPRFTDVKLQEDGVDIEALKHTLKADPKLFYTVPSFQNPTGITYTHEKRKQVADAFKDSDVVFIEDNPYGDIRFMGKDLPPMRRYMGSDVITMGTFSKTVSPGMRLGWLYAPRDIMDKLITAKQAADLHTSYFVQRIVYQYLADNDVEKHIKKIQGMYKVQRDAMVSAIERYFPEGIQYTKPEGGMFLWVTLPEALSSMKLFDMAIQDKVAFVPGQAFFIDGSGQNTLRLNYSSSDEARIEEGIRRLANSMNMLLEEKKNDIITVKR</sequence>
<dbReference type="PANTHER" id="PTHR42790">
    <property type="entry name" value="AMINOTRANSFERASE"/>
    <property type="match status" value="1"/>
</dbReference>
<dbReference type="Gene3D" id="3.40.640.10">
    <property type="entry name" value="Type I PLP-dependent aspartate aminotransferase-like (Major domain)"/>
    <property type="match status" value="1"/>
</dbReference>